<dbReference type="AlphaFoldDB" id="A0A0X3UUL8"/>
<gene>
    <name evidence="1" type="ORF">ADL12_19510</name>
</gene>
<dbReference type="EMBL" id="LLZG01000142">
    <property type="protein sequence ID" value="KUL36195.1"/>
    <property type="molecule type" value="Genomic_DNA"/>
</dbReference>
<keyword evidence="2" id="KW-1185">Reference proteome</keyword>
<accession>A0A0X3UUL8</accession>
<evidence type="ECO:0000313" key="1">
    <source>
        <dbReference type="EMBL" id="KUL36195.1"/>
    </source>
</evidence>
<dbReference type="Proteomes" id="UP000053923">
    <property type="component" value="Unassembled WGS sequence"/>
</dbReference>
<reference evidence="2" key="1">
    <citation type="submission" date="2015-10" db="EMBL/GenBank/DDBJ databases">
        <authorList>
            <person name="Ju K.-S."/>
            <person name="Doroghazi J.R."/>
            <person name="Metcalf W.W."/>
        </authorList>
    </citation>
    <scope>NUCLEOTIDE SEQUENCE [LARGE SCALE GENOMIC DNA]</scope>
    <source>
        <strain evidence="2">NRRL 3151</strain>
    </source>
</reference>
<protein>
    <submittedName>
        <fullName evidence="1">Uncharacterized protein</fullName>
    </submittedName>
</protein>
<evidence type="ECO:0000313" key="2">
    <source>
        <dbReference type="Proteomes" id="UP000053923"/>
    </source>
</evidence>
<comment type="caution">
    <text evidence="1">The sequence shown here is derived from an EMBL/GenBank/DDBJ whole genome shotgun (WGS) entry which is preliminary data.</text>
</comment>
<sequence>MVLWRSPRSGSCWLKTGSNIGWRQVGGLAAVPAGQVHSQPAQCPGLPVVRAGFAEDEAVGEVLAGGGAKQLEPLGIAGEDVFVSIF</sequence>
<proteinExistence type="predicted"/>
<organism evidence="1 2">
    <name type="scientific">Streptomyces regalis</name>
    <dbReference type="NCBI Taxonomy" id="68262"/>
    <lineage>
        <taxon>Bacteria</taxon>
        <taxon>Bacillati</taxon>
        <taxon>Actinomycetota</taxon>
        <taxon>Actinomycetes</taxon>
        <taxon>Kitasatosporales</taxon>
        <taxon>Streptomycetaceae</taxon>
        <taxon>Streptomyces</taxon>
    </lineage>
</organism>
<name>A0A0X3UUL8_9ACTN</name>